<keyword evidence="5" id="KW-0735">Signal-anchor</keyword>
<dbReference type="Gene3D" id="3.20.20.80">
    <property type="entry name" value="Glycosidases"/>
    <property type="match status" value="1"/>
</dbReference>
<accession>A0A7S4AA28</accession>
<dbReference type="Pfam" id="PF16317">
    <property type="entry name" value="Glyco_hydro_99"/>
    <property type="match status" value="1"/>
</dbReference>
<sequence length="578" mass="65349">MFEWSVKKEDIIHWFKTTQELCAGTTSSTTTSCDLDAVKESDLHRSPFPTLTAMNFKRLGLFGSTKKSGNDGQNESLFLEKLRSNPSLMRTAGSSFDQSVVTPVLKNHNTMTDQHSIASNTLPDSENGEDELRESFRTEKHRYSTKFLLCVVLAFFLAIFSVGLGVALMLKQAKDSNVGSNNTITTSSRPETTSSSAITTSSSTQQLQSEEVSVKYNYTSNSDYLVGAYYYPWYGDNFHKGNGYLRQDLIPPQQPELGEYNDSDPQVIAQHMKWFRQANIGLLVTSWWGPDRIEDTNTKKVIMEHEDIGNLKIALHYETTGRIKDNSDMTVPRGDIQYICENYFDHPNYYKIDGRPVLFVYVTRVLHKDGVLEEALLTMRSEASKCGHNLYLIGDQVFNSAPDPNDVFVPFWYFDAVTNYDVYGSSGRPDGYAGKDAVDEYYLEQEKWKSQALLENCRYIPPVSPGYNDRSVRLEKDNPALSRRLTADSEEGSLFWYQLQHALKLVDPLLDNMIIVNSFNEWHEDTQIEPAVSIIGSITNATAQPELYTEGLEYVGYGELYVDILGAATSRDDEGIEI</sequence>
<feature type="region of interest" description="Disordered" evidence="9">
    <location>
        <begin position="113"/>
        <end position="132"/>
    </location>
</feature>
<dbReference type="PROSITE" id="PS51257">
    <property type="entry name" value="PROKAR_LIPOPROTEIN"/>
    <property type="match status" value="1"/>
</dbReference>
<keyword evidence="3 10" id="KW-0812">Transmembrane</keyword>
<dbReference type="PANTHER" id="PTHR13572">
    <property type="entry name" value="ENDO-ALPHA-1,2-MANNOSIDASE"/>
    <property type="match status" value="1"/>
</dbReference>
<protein>
    <submittedName>
        <fullName evidence="11">Uncharacterized protein</fullName>
    </submittedName>
</protein>
<organism evidence="11">
    <name type="scientific">Pseudo-nitzschia australis</name>
    <dbReference type="NCBI Taxonomy" id="44445"/>
    <lineage>
        <taxon>Eukaryota</taxon>
        <taxon>Sar</taxon>
        <taxon>Stramenopiles</taxon>
        <taxon>Ochrophyta</taxon>
        <taxon>Bacillariophyta</taxon>
        <taxon>Bacillariophyceae</taxon>
        <taxon>Bacillariophycidae</taxon>
        <taxon>Bacillariales</taxon>
        <taxon>Bacillariaceae</taxon>
        <taxon>Pseudo-nitzschia</taxon>
    </lineage>
</organism>
<keyword evidence="4" id="KW-0378">Hydrolase</keyword>
<gene>
    <name evidence="11" type="ORF">PAUS00366_LOCUS1438</name>
</gene>
<dbReference type="InterPro" id="IPR026071">
    <property type="entry name" value="Glyco_Hydrolase_99"/>
</dbReference>
<evidence type="ECO:0000256" key="8">
    <source>
        <dbReference type="ARBA" id="ARBA00023136"/>
    </source>
</evidence>
<evidence type="ECO:0000256" key="6">
    <source>
        <dbReference type="ARBA" id="ARBA00022989"/>
    </source>
</evidence>
<dbReference type="EMBL" id="HBIX01001937">
    <property type="protein sequence ID" value="CAE0708718.1"/>
    <property type="molecule type" value="Transcribed_RNA"/>
</dbReference>
<proteinExistence type="inferred from homology"/>
<evidence type="ECO:0000313" key="11">
    <source>
        <dbReference type="EMBL" id="CAE0708718.1"/>
    </source>
</evidence>
<evidence type="ECO:0000256" key="1">
    <source>
        <dbReference type="ARBA" id="ARBA00004323"/>
    </source>
</evidence>
<dbReference type="GO" id="GO:0004559">
    <property type="term" value="F:alpha-mannosidase activity"/>
    <property type="evidence" value="ECO:0007669"/>
    <property type="project" value="TreeGrafter"/>
</dbReference>
<feature type="compositionally biased region" description="Low complexity" evidence="9">
    <location>
        <begin position="183"/>
        <end position="204"/>
    </location>
</feature>
<dbReference type="AlphaFoldDB" id="A0A7S4AA28"/>
<evidence type="ECO:0000256" key="7">
    <source>
        <dbReference type="ARBA" id="ARBA00023034"/>
    </source>
</evidence>
<evidence type="ECO:0000256" key="3">
    <source>
        <dbReference type="ARBA" id="ARBA00022692"/>
    </source>
</evidence>
<dbReference type="PANTHER" id="PTHR13572:SF4">
    <property type="entry name" value="RE57134P"/>
    <property type="match status" value="1"/>
</dbReference>
<keyword evidence="8 10" id="KW-0472">Membrane</keyword>
<evidence type="ECO:0000256" key="10">
    <source>
        <dbReference type="SAM" id="Phobius"/>
    </source>
</evidence>
<evidence type="ECO:0000256" key="2">
    <source>
        <dbReference type="ARBA" id="ARBA00009559"/>
    </source>
</evidence>
<dbReference type="GO" id="GO:0000139">
    <property type="term" value="C:Golgi membrane"/>
    <property type="evidence" value="ECO:0007669"/>
    <property type="project" value="UniProtKB-SubCell"/>
</dbReference>
<keyword evidence="6 10" id="KW-1133">Transmembrane helix</keyword>
<comment type="subcellular location">
    <subcellularLocation>
        <location evidence="1">Golgi apparatus membrane</location>
        <topology evidence="1">Single-pass type II membrane protein</topology>
    </subcellularLocation>
</comment>
<feature type="transmembrane region" description="Helical" evidence="10">
    <location>
        <begin position="147"/>
        <end position="170"/>
    </location>
</feature>
<feature type="compositionally biased region" description="Polar residues" evidence="9">
    <location>
        <begin position="113"/>
        <end position="124"/>
    </location>
</feature>
<name>A0A7S4AA28_9STRA</name>
<evidence type="ECO:0000256" key="9">
    <source>
        <dbReference type="SAM" id="MobiDB-lite"/>
    </source>
</evidence>
<evidence type="ECO:0000256" key="5">
    <source>
        <dbReference type="ARBA" id="ARBA00022968"/>
    </source>
</evidence>
<feature type="region of interest" description="Disordered" evidence="9">
    <location>
        <begin position="177"/>
        <end position="204"/>
    </location>
</feature>
<keyword evidence="7" id="KW-0333">Golgi apparatus</keyword>
<comment type="similarity">
    <text evidence="2">Belongs to the glycosyl hydrolase 99 family.</text>
</comment>
<reference evidence="11" key="1">
    <citation type="submission" date="2021-01" db="EMBL/GenBank/DDBJ databases">
        <authorList>
            <person name="Corre E."/>
            <person name="Pelletier E."/>
            <person name="Niang G."/>
            <person name="Scheremetjew M."/>
            <person name="Finn R."/>
            <person name="Kale V."/>
            <person name="Holt S."/>
            <person name="Cochrane G."/>
            <person name="Meng A."/>
            <person name="Brown T."/>
            <person name="Cohen L."/>
        </authorList>
    </citation>
    <scope>NUCLEOTIDE SEQUENCE</scope>
    <source>
        <strain evidence="11">10249 10 AB</strain>
    </source>
</reference>
<evidence type="ECO:0000256" key="4">
    <source>
        <dbReference type="ARBA" id="ARBA00022801"/>
    </source>
</evidence>